<dbReference type="Proteomes" id="UP001084650">
    <property type="component" value="Unassembled WGS sequence"/>
</dbReference>
<dbReference type="InterPro" id="IPR011990">
    <property type="entry name" value="TPR-like_helical_dom_sf"/>
</dbReference>
<accession>A0ABT4HI39</accession>
<gene>
    <name evidence="1" type="ORF">OY187_16305</name>
</gene>
<dbReference type="Gene3D" id="1.25.40.10">
    <property type="entry name" value="Tetratricopeptide repeat domain"/>
    <property type="match status" value="2"/>
</dbReference>
<evidence type="ECO:0000313" key="1">
    <source>
        <dbReference type="EMBL" id="MCZ0729618.1"/>
    </source>
</evidence>
<dbReference type="SUPFAM" id="SSF48452">
    <property type="entry name" value="TPR-like"/>
    <property type="match status" value="1"/>
</dbReference>
<reference evidence="1" key="1">
    <citation type="submission" date="2022-12" db="EMBL/GenBank/DDBJ databases">
        <title>Whole genome sequence of Mycolicibacterium iranicum strain SBH312.</title>
        <authorList>
            <person name="Jani J."/>
            <person name="Arifin Mustapha Z."/>
            <person name="Ahmed K."/>
            <person name="Kai Ling C."/>
        </authorList>
    </citation>
    <scope>NUCLEOTIDE SEQUENCE</scope>
    <source>
        <strain evidence="1">SBH312</strain>
    </source>
</reference>
<sequence>MNIVRQVWLDLRTRQLLRRIDTRAGACVALENLLQRHIACCSDRVVAAAAAHCCSTRPHRQLATAHAVVEVYDYTGRTQLLALAASRLRTALPGLTAEPALAGQAHMLLGNVYRESATALGMPDHFEEALRHTEQATALLPYDPLSWSSHAMTLRAHYDVQPTENVMSSAVAAARTAATLVDPADRAAAHYWCDLAALQLSHCAGDADAGSLADGAAAARRAVQLAHPGDPERGIYLSNLCLALRELGQLRRDDTLITEAIPHGLAATAAADSSANQWIIVAGAYLARYELRGNPADLDDAIRFGLQAVRTDPEHAPAATFTSSALHRRFEHNTDSADIDHAVALARIATTLQPSPEAFDALAIALASRRNPGDAGASVAAAKRAVPDPSTADLAHVITLANTLALAHDVHGIDAALDEAITLLQVHADTPGRLQSVVLSNLAADLITRFDHRHHLDDLDAAINALHTAITNTASDTAQRAVIQANLANAYLARSETTGRAADLDVAVDAAIDASEHLPPNSGDRLTALATLALALRTRYDLFNHLPDLHTAIAAADLALARAHPDPPRCAHLLDLLAGAHRALFERTASTADLTWACQAADIALAETPADHTSRPTRHTTLATCLLTRYEITGHSASLDEAVRHGRLALQTANHAQVAVAATNLGNALLTRYELRHAATDIADAVHAAQRGVDTTPALSPFQRARQSNLGNALRAYANAHGDRDALRAAVIAGRRSVAIDHSVVPAIAAYWSNLALSYSDRFDLDADPDDLDAAIQAATRAQSLSPPQHPSTALYNTNLAMLLRARYQARRVRDDIDTAIALLTTAAESTAETHPHYGALHLALGNAHHSRYESIGRRADYAAAQRHWSQACSSTTPPSTRLIAAESAAVAAHNIGDTTAATRAYTQAVACVPIIAWHGLDRPGREQALRDIGSLTGASCAAAIDAQQPTTALTNLETGRTVLWRQLTDLRADYRSLEKLDPDTAQRLEELGRLLDRPHTRD</sequence>
<evidence type="ECO:0008006" key="3">
    <source>
        <dbReference type="Google" id="ProtNLM"/>
    </source>
</evidence>
<organism evidence="1 2">
    <name type="scientific">Mycolicibacterium iranicum</name>
    <name type="common">Mycobacterium iranicum</name>
    <dbReference type="NCBI Taxonomy" id="912594"/>
    <lineage>
        <taxon>Bacteria</taxon>
        <taxon>Bacillati</taxon>
        <taxon>Actinomycetota</taxon>
        <taxon>Actinomycetes</taxon>
        <taxon>Mycobacteriales</taxon>
        <taxon>Mycobacteriaceae</taxon>
        <taxon>Mycolicibacterium</taxon>
    </lineage>
</organism>
<evidence type="ECO:0000313" key="2">
    <source>
        <dbReference type="Proteomes" id="UP001084650"/>
    </source>
</evidence>
<comment type="caution">
    <text evidence="1">The sequence shown here is derived from an EMBL/GenBank/DDBJ whole genome shotgun (WGS) entry which is preliminary data.</text>
</comment>
<dbReference type="RefSeq" id="WP_268786560.1">
    <property type="nucleotide sequence ID" value="NZ_JAPQYE010000006.1"/>
</dbReference>
<protein>
    <recommendedName>
        <fullName evidence="3">MalT-like TPR region domain-containing protein</fullName>
    </recommendedName>
</protein>
<name>A0ABT4HI39_MYCIR</name>
<proteinExistence type="predicted"/>
<dbReference type="EMBL" id="JAPQYE010000006">
    <property type="protein sequence ID" value="MCZ0729618.1"/>
    <property type="molecule type" value="Genomic_DNA"/>
</dbReference>
<keyword evidence="2" id="KW-1185">Reference proteome</keyword>